<evidence type="ECO:0000256" key="7">
    <source>
        <dbReference type="ARBA" id="ARBA00039977"/>
    </source>
</evidence>
<evidence type="ECO:0000256" key="5">
    <source>
        <dbReference type="ARBA" id="ARBA00023274"/>
    </source>
</evidence>
<dbReference type="GO" id="GO:0032543">
    <property type="term" value="P:mitochondrial translation"/>
    <property type="evidence" value="ECO:0007669"/>
    <property type="project" value="TreeGrafter"/>
</dbReference>
<dbReference type="EMBL" id="GFXV01003343">
    <property type="protein sequence ID" value="MBW15148.1"/>
    <property type="molecule type" value="Transcribed_RNA"/>
</dbReference>
<proteinExistence type="inferred from homology"/>
<dbReference type="Gene3D" id="3.30.70.330">
    <property type="match status" value="1"/>
</dbReference>
<evidence type="ECO:0000313" key="9">
    <source>
        <dbReference type="EMBL" id="MBW15148.1"/>
    </source>
</evidence>
<dbReference type="SUPFAM" id="SSF54189">
    <property type="entry name" value="Ribosomal proteins S24e, L23 and L15e"/>
    <property type="match status" value="1"/>
</dbReference>
<dbReference type="GO" id="GO:0003735">
    <property type="term" value="F:structural constituent of ribosome"/>
    <property type="evidence" value="ECO:0007669"/>
    <property type="project" value="InterPro"/>
</dbReference>
<comment type="similarity">
    <text evidence="2">Belongs to the universal ribosomal protein uL23 family.</text>
</comment>
<gene>
    <name evidence="9" type="primary">mRpL23</name>
</gene>
<dbReference type="InterPro" id="IPR012677">
    <property type="entry name" value="Nucleotide-bd_a/b_plait_sf"/>
</dbReference>
<dbReference type="InterPro" id="IPR013025">
    <property type="entry name" value="Ribosomal_uL23-like"/>
</dbReference>
<comment type="subcellular location">
    <subcellularLocation>
        <location evidence="1">Mitochondrion</location>
    </subcellularLocation>
</comment>
<evidence type="ECO:0000256" key="6">
    <source>
        <dbReference type="ARBA" id="ARBA00038782"/>
    </source>
</evidence>
<accession>A0A2H8TPH9</accession>
<dbReference type="FunFam" id="3.30.70.330:FF:000284">
    <property type="entry name" value="39S ribosomal protein L23, mitochondrial"/>
    <property type="match status" value="1"/>
</dbReference>
<evidence type="ECO:0000256" key="2">
    <source>
        <dbReference type="ARBA" id="ARBA00006700"/>
    </source>
</evidence>
<dbReference type="PANTHER" id="PTHR12059">
    <property type="entry name" value="RIBOSOMAL PROTEIN L23-RELATED"/>
    <property type="match status" value="1"/>
</dbReference>
<keyword evidence="5" id="KW-0687">Ribonucleoprotein</keyword>
<dbReference type="PANTHER" id="PTHR12059:SF5">
    <property type="entry name" value="LARGE RIBOSOMAL SUBUNIT PROTEIN UL23M"/>
    <property type="match status" value="1"/>
</dbReference>
<comment type="subunit">
    <text evidence="6">Component of the mitochondrial ribosome large subunit (39S) which comprises a 16S rRNA and about 50 distinct proteins.</text>
</comment>
<dbReference type="OrthoDB" id="275582at2759"/>
<dbReference type="AlphaFoldDB" id="A0A2H8TPH9"/>
<dbReference type="InterPro" id="IPR012678">
    <property type="entry name" value="Ribosomal_uL23/eL15/eS24_sf"/>
</dbReference>
<dbReference type="GO" id="GO:0005762">
    <property type="term" value="C:mitochondrial large ribosomal subunit"/>
    <property type="evidence" value="ECO:0007669"/>
    <property type="project" value="TreeGrafter"/>
</dbReference>
<evidence type="ECO:0000256" key="4">
    <source>
        <dbReference type="ARBA" id="ARBA00023128"/>
    </source>
</evidence>
<keyword evidence="4" id="KW-0496">Mitochondrion</keyword>
<evidence type="ECO:0000256" key="8">
    <source>
        <dbReference type="ARBA" id="ARBA00041375"/>
    </source>
</evidence>
<evidence type="ECO:0000256" key="3">
    <source>
        <dbReference type="ARBA" id="ARBA00022980"/>
    </source>
</evidence>
<evidence type="ECO:0000256" key="1">
    <source>
        <dbReference type="ARBA" id="ARBA00004173"/>
    </source>
</evidence>
<protein>
    <recommendedName>
        <fullName evidence="7">Large ribosomal subunit protein uL23m</fullName>
    </recommendedName>
    <alternativeName>
        <fullName evidence="8">39S ribosomal protein L23, mitochondrial</fullName>
    </alternativeName>
</protein>
<dbReference type="Pfam" id="PF00276">
    <property type="entry name" value="Ribosomal_L23"/>
    <property type="match status" value="1"/>
</dbReference>
<keyword evidence="3 9" id="KW-0689">Ribosomal protein</keyword>
<sequence>MSTRWYPIYQRGNPQLRIFLPNFWMKLVRPEEKQPKNVVQFMVPTGMTNYDIENYLTKIYKIKVIKVESNIENGKLKRPIYNKYGPIVKEDDFRRAFVTMPKDQEFEFPNVCHTEEFKKRTSEDEKSSKISQDMYKDYLKKQGNRPGLPGWFSF</sequence>
<reference evidence="9" key="1">
    <citation type="submission" date="2017-10" db="EMBL/GenBank/DDBJ databases">
        <title>Transcriptome Assembly of Sugarcane Aphid Adults.</title>
        <authorList>
            <person name="Scully E.D."/>
            <person name="Palmer N.A."/>
            <person name="Geib S.M."/>
            <person name="Sarath G."/>
            <person name="Sattler S.E."/>
        </authorList>
    </citation>
    <scope>NUCLEOTIDE SEQUENCE</scope>
    <source>
        <tissue evidence="9">Whole body</tissue>
    </source>
</reference>
<name>A0A2H8TPH9_9HEMI</name>
<organism evidence="9">
    <name type="scientific">Melanaphis sacchari</name>
    <dbReference type="NCBI Taxonomy" id="742174"/>
    <lineage>
        <taxon>Eukaryota</taxon>
        <taxon>Metazoa</taxon>
        <taxon>Ecdysozoa</taxon>
        <taxon>Arthropoda</taxon>
        <taxon>Hexapoda</taxon>
        <taxon>Insecta</taxon>
        <taxon>Pterygota</taxon>
        <taxon>Neoptera</taxon>
        <taxon>Paraneoptera</taxon>
        <taxon>Hemiptera</taxon>
        <taxon>Sternorrhyncha</taxon>
        <taxon>Aphidomorpha</taxon>
        <taxon>Aphidoidea</taxon>
        <taxon>Aphididae</taxon>
        <taxon>Aphidini</taxon>
        <taxon>Melanaphis</taxon>
    </lineage>
</organism>